<accession>A0ABT4ALT7</accession>
<evidence type="ECO:0000313" key="2">
    <source>
        <dbReference type="EMBL" id="MCY1081772.1"/>
    </source>
</evidence>
<sequence length="161" mass="16957">MAQPKPSTILLILAVFACVALYVLGVGLGAQDHSSRGSSPTSKQERERLRERFVKPRPVAEEDLKTTGCVLSDGTVRVARGLACRVDIAKAGARVRTVNVEPLSGSRVDVRLEPKGGPAVPASIDGLGERRGLDVPEEGATLSLTCTLGVGNTSECPVKLR</sequence>
<evidence type="ECO:0008006" key="4">
    <source>
        <dbReference type="Google" id="ProtNLM"/>
    </source>
</evidence>
<gene>
    <name evidence="2" type="ORF">OV287_45710</name>
</gene>
<reference evidence="2 3" key="1">
    <citation type="submission" date="2022-11" db="EMBL/GenBank/DDBJ databases">
        <title>Minimal conservation of predation-associated metabolite biosynthetic gene clusters underscores biosynthetic potential of Myxococcota including descriptions for ten novel species: Archangium lansinium sp. nov., Myxococcus landrumus sp. nov., Nannocystis bai.</title>
        <authorList>
            <person name="Ahearne A."/>
            <person name="Stevens C."/>
            <person name="Phillips K."/>
        </authorList>
    </citation>
    <scope>NUCLEOTIDE SEQUENCE [LARGE SCALE GENOMIC DNA]</scope>
    <source>
        <strain evidence="2 3">MIWBW</strain>
    </source>
</reference>
<proteinExistence type="predicted"/>
<dbReference type="EMBL" id="JAPNKA010000001">
    <property type="protein sequence ID" value="MCY1081772.1"/>
    <property type="molecule type" value="Genomic_DNA"/>
</dbReference>
<evidence type="ECO:0000313" key="3">
    <source>
        <dbReference type="Proteomes" id="UP001207654"/>
    </source>
</evidence>
<comment type="caution">
    <text evidence="2">The sequence shown here is derived from an EMBL/GenBank/DDBJ whole genome shotgun (WGS) entry which is preliminary data.</text>
</comment>
<dbReference type="RefSeq" id="WP_267540359.1">
    <property type="nucleotide sequence ID" value="NZ_JAPNKA010000001.1"/>
</dbReference>
<dbReference type="PROSITE" id="PS51257">
    <property type="entry name" value="PROKAR_LIPOPROTEIN"/>
    <property type="match status" value="1"/>
</dbReference>
<dbReference type="Proteomes" id="UP001207654">
    <property type="component" value="Unassembled WGS sequence"/>
</dbReference>
<name>A0ABT4ALT7_9BACT</name>
<feature type="region of interest" description="Disordered" evidence="1">
    <location>
        <begin position="31"/>
        <end position="51"/>
    </location>
</feature>
<keyword evidence="3" id="KW-1185">Reference proteome</keyword>
<protein>
    <recommendedName>
        <fullName evidence="4">Secreted protein</fullName>
    </recommendedName>
</protein>
<evidence type="ECO:0000256" key="1">
    <source>
        <dbReference type="SAM" id="MobiDB-lite"/>
    </source>
</evidence>
<organism evidence="2 3">
    <name type="scientific">Archangium lansingense</name>
    <dbReference type="NCBI Taxonomy" id="2995310"/>
    <lineage>
        <taxon>Bacteria</taxon>
        <taxon>Pseudomonadati</taxon>
        <taxon>Myxococcota</taxon>
        <taxon>Myxococcia</taxon>
        <taxon>Myxococcales</taxon>
        <taxon>Cystobacterineae</taxon>
        <taxon>Archangiaceae</taxon>
        <taxon>Archangium</taxon>
    </lineage>
</organism>